<dbReference type="RefSeq" id="WP_088519244.1">
    <property type="nucleotide sequence ID" value="NZ_FYDG01000001.1"/>
</dbReference>
<dbReference type="InterPro" id="IPR006366">
    <property type="entry name" value="CobA/CysG_C"/>
</dbReference>
<comment type="pathway">
    <text evidence="12">Porphyrin-containing compound metabolism; siroheme biosynthesis; precorrin-2 from uroporphyrinogen III: step 1/1.</text>
</comment>
<dbReference type="FunFam" id="3.30.950.10:FF:000001">
    <property type="entry name" value="Siroheme synthase"/>
    <property type="match status" value="1"/>
</dbReference>
<dbReference type="InterPro" id="IPR006367">
    <property type="entry name" value="Sirohaem_synthase_N"/>
</dbReference>
<evidence type="ECO:0000256" key="4">
    <source>
        <dbReference type="ARBA" id="ARBA00022603"/>
    </source>
</evidence>
<dbReference type="Pfam" id="PF00590">
    <property type="entry name" value="TP_methylase"/>
    <property type="match status" value="1"/>
</dbReference>
<evidence type="ECO:0000256" key="13">
    <source>
        <dbReference type="ARBA" id="ARBA00047561"/>
    </source>
</evidence>
<dbReference type="UniPathway" id="UPA00262">
    <property type="reaction ID" value="UER00211"/>
</dbReference>
<keyword evidence="6" id="KW-0949">S-adenosyl-L-methionine</keyword>
<evidence type="ECO:0000256" key="15">
    <source>
        <dbReference type="PIRSR" id="PIRSR036426-1"/>
    </source>
</evidence>
<dbReference type="SUPFAM" id="SSF75615">
    <property type="entry name" value="Siroheme synthase middle domains-like"/>
    <property type="match status" value="1"/>
</dbReference>
<feature type="domain" description="Tetrapyrrole methylase" evidence="17">
    <location>
        <begin position="223"/>
        <end position="433"/>
    </location>
</feature>
<dbReference type="GO" id="GO:0009236">
    <property type="term" value="P:cobalamin biosynthetic process"/>
    <property type="evidence" value="ECO:0007669"/>
    <property type="project" value="UniProtKB-KW"/>
</dbReference>
<dbReference type="SUPFAM" id="SSF53790">
    <property type="entry name" value="Tetrapyrrole methylase"/>
    <property type="match status" value="1"/>
</dbReference>
<dbReference type="InterPro" id="IPR012409">
    <property type="entry name" value="Sirohaem_synth"/>
</dbReference>
<comment type="similarity">
    <text evidence="2 16">Belongs to the precorrin methyltransferase family.</text>
</comment>
<accession>A0A212QM88</accession>
<dbReference type="InterPro" id="IPR036291">
    <property type="entry name" value="NAD(P)-bd_dom_sf"/>
</dbReference>
<protein>
    <submittedName>
        <fullName evidence="19">Uroporphyrinogen-III C-methyltransferase /precorrin-2 dehydrogenase</fullName>
    </submittedName>
</protein>
<dbReference type="PIRSF" id="PIRSF036426">
    <property type="entry name" value="Sirohaem_synth"/>
    <property type="match status" value="1"/>
</dbReference>
<feature type="domain" description="Sirohaem synthase dimerisation" evidence="18">
    <location>
        <begin position="148"/>
        <end position="204"/>
    </location>
</feature>
<dbReference type="PANTHER" id="PTHR45790:SF1">
    <property type="entry name" value="SIROHEME SYNTHASE"/>
    <property type="match status" value="1"/>
</dbReference>
<comment type="pathway">
    <text evidence="1">Porphyrin-containing compound metabolism; siroheme biosynthesis; sirohydrochlorin from precorrin-2: step 1/1.</text>
</comment>
<dbReference type="InterPro" id="IPR037115">
    <property type="entry name" value="Sirohaem_synt_dimer_dom_sf"/>
</dbReference>
<dbReference type="EMBL" id="FYDG01000001">
    <property type="protein sequence ID" value="SNB60465.1"/>
    <property type="molecule type" value="Genomic_DNA"/>
</dbReference>
<dbReference type="NCBIfam" id="NF007922">
    <property type="entry name" value="PRK10637.1"/>
    <property type="match status" value="1"/>
</dbReference>
<sequence>MDRQPLFLTLAGRRVAVVGNGPIAARRVGALLSAGAEVVLFADQPCAEFLVLDGRFARGDLARADAFAGCALCYFAPDGDEEPDAALLARARQAGALVNVADRPKLSDFINPSVLDRSPLIVAISTGGEAPLLGRMLKARLETLIPAAYGRLASLAGEGRAALGDKLSSHSARLRFWERFYEGPAVEMALAGDENGARAVLDHEIWRVRPDGSTPDAEVRGEVYLVGAGPGDPDLLTFRAFRLMQKADVVLYDRLVEPTILERVRRDAERIYVGKRRSHHALPQEEIGELMVKLASQGKRVLRLKGGDPFIFGRGGEEIDKLADHKIPFQVVPGVTAAAGCSSYAGIPLTHRDYAQSCVFVTGHGKDGPIELDWSTLLRPNQTVAVYMGLTHLDFLMKEFVRRGADPALPAAVIENGTRPSQITVTGTISDLAAKAVEAGLKGPTIIIVGHVVKLRDKLNWYAPTPPSGPTA</sequence>
<feature type="active site" description="Proton acceptor" evidence="15">
    <location>
        <position position="253"/>
    </location>
</feature>
<dbReference type="NCBIfam" id="TIGR01470">
    <property type="entry name" value="cysG_Nterm"/>
    <property type="match status" value="1"/>
</dbReference>
<dbReference type="GO" id="GO:0004851">
    <property type="term" value="F:uroporphyrin-III C-methyltransferase activity"/>
    <property type="evidence" value="ECO:0007669"/>
    <property type="project" value="InterPro"/>
</dbReference>
<evidence type="ECO:0000313" key="20">
    <source>
        <dbReference type="Proteomes" id="UP000198418"/>
    </source>
</evidence>
<evidence type="ECO:0000256" key="3">
    <source>
        <dbReference type="ARBA" id="ARBA00022573"/>
    </source>
</evidence>
<evidence type="ECO:0000259" key="17">
    <source>
        <dbReference type="Pfam" id="PF00590"/>
    </source>
</evidence>
<dbReference type="Gene3D" id="1.10.8.210">
    <property type="entry name" value="Sirohaem synthase, dimerisation domain"/>
    <property type="match status" value="1"/>
</dbReference>
<evidence type="ECO:0000256" key="14">
    <source>
        <dbReference type="ARBA" id="ARBA00060548"/>
    </source>
</evidence>
<dbReference type="GO" id="GO:0051287">
    <property type="term" value="F:NAD binding"/>
    <property type="evidence" value="ECO:0007669"/>
    <property type="project" value="InterPro"/>
</dbReference>
<evidence type="ECO:0000259" key="18">
    <source>
        <dbReference type="Pfam" id="PF10414"/>
    </source>
</evidence>
<dbReference type="FunFam" id="3.40.1010.10:FF:000001">
    <property type="entry name" value="Siroheme synthase"/>
    <property type="match status" value="1"/>
</dbReference>
<dbReference type="InterPro" id="IPR003043">
    <property type="entry name" value="Uropor_MeTrfase_CS"/>
</dbReference>
<evidence type="ECO:0000256" key="10">
    <source>
        <dbReference type="ARBA" id="ARBA00023244"/>
    </source>
</evidence>
<dbReference type="InterPro" id="IPR000878">
    <property type="entry name" value="4pyrrol_Mease"/>
</dbReference>
<dbReference type="OrthoDB" id="9815856at2"/>
<name>A0A212QM88_RHOAC</name>
<dbReference type="Pfam" id="PF13241">
    <property type="entry name" value="NAD_binding_7"/>
    <property type="match status" value="1"/>
</dbReference>
<dbReference type="InterPro" id="IPR019478">
    <property type="entry name" value="Sirohaem_synthase_dimer_dom"/>
</dbReference>
<keyword evidence="11" id="KW-0511">Multifunctional enzyme</keyword>
<keyword evidence="9" id="KW-0456">Lyase</keyword>
<dbReference type="GO" id="GO:0032259">
    <property type="term" value="P:methylation"/>
    <property type="evidence" value="ECO:0007669"/>
    <property type="project" value="UniProtKB-KW"/>
</dbReference>
<reference evidence="20" key="1">
    <citation type="submission" date="2017-06" db="EMBL/GenBank/DDBJ databases">
        <authorList>
            <person name="Varghese N."/>
            <person name="Submissions S."/>
        </authorList>
    </citation>
    <scope>NUCLEOTIDE SEQUENCE [LARGE SCALE GENOMIC DNA]</scope>
    <source>
        <strain evidence="20">DSM 137</strain>
    </source>
</reference>
<dbReference type="CDD" id="cd11642">
    <property type="entry name" value="SUMT"/>
    <property type="match status" value="1"/>
</dbReference>
<dbReference type="NCBIfam" id="NF004790">
    <property type="entry name" value="PRK06136.1"/>
    <property type="match status" value="1"/>
</dbReference>
<evidence type="ECO:0000256" key="1">
    <source>
        <dbReference type="ARBA" id="ARBA00005010"/>
    </source>
</evidence>
<dbReference type="SUPFAM" id="SSF51735">
    <property type="entry name" value="NAD(P)-binding Rossmann-fold domains"/>
    <property type="match status" value="1"/>
</dbReference>
<evidence type="ECO:0000256" key="5">
    <source>
        <dbReference type="ARBA" id="ARBA00022679"/>
    </source>
</evidence>
<dbReference type="Proteomes" id="UP000198418">
    <property type="component" value="Unassembled WGS sequence"/>
</dbReference>
<dbReference type="Gene3D" id="3.40.50.720">
    <property type="entry name" value="NAD(P)-binding Rossmann-like Domain"/>
    <property type="match status" value="1"/>
</dbReference>
<evidence type="ECO:0000256" key="8">
    <source>
        <dbReference type="ARBA" id="ARBA00023027"/>
    </source>
</evidence>
<evidence type="ECO:0000256" key="11">
    <source>
        <dbReference type="ARBA" id="ARBA00023268"/>
    </source>
</evidence>
<dbReference type="Pfam" id="PF10414">
    <property type="entry name" value="CysG_dimeriser"/>
    <property type="match status" value="1"/>
</dbReference>
<keyword evidence="5 16" id="KW-0808">Transferase</keyword>
<dbReference type="InterPro" id="IPR014776">
    <property type="entry name" value="4pyrrole_Mease_sub2"/>
</dbReference>
<dbReference type="Gene3D" id="3.30.950.10">
    <property type="entry name" value="Methyltransferase, Cobalt-precorrin-4 Transmethylase, Domain 2"/>
    <property type="match status" value="1"/>
</dbReference>
<keyword evidence="3" id="KW-0169">Cobalamin biosynthesis</keyword>
<dbReference type="GO" id="GO:0019354">
    <property type="term" value="P:siroheme biosynthetic process"/>
    <property type="evidence" value="ECO:0007669"/>
    <property type="project" value="UniProtKB-UniPathway"/>
</dbReference>
<dbReference type="GO" id="GO:0043115">
    <property type="term" value="F:precorrin-2 dehydrogenase activity"/>
    <property type="evidence" value="ECO:0007669"/>
    <property type="project" value="UniProtKB-EC"/>
</dbReference>
<feature type="active site" description="Proton donor" evidence="15">
    <location>
        <position position="275"/>
    </location>
</feature>
<evidence type="ECO:0000256" key="6">
    <source>
        <dbReference type="ARBA" id="ARBA00022691"/>
    </source>
</evidence>
<dbReference type="InterPro" id="IPR035996">
    <property type="entry name" value="4pyrrol_Methylase_sf"/>
</dbReference>
<keyword evidence="8" id="KW-0520">NAD</keyword>
<evidence type="ECO:0000256" key="2">
    <source>
        <dbReference type="ARBA" id="ARBA00005879"/>
    </source>
</evidence>
<dbReference type="Gene3D" id="3.40.1010.10">
    <property type="entry name" value="Cobalt-precorrin-4 Transmethylase, Domain 1"/>
    <property type="match status" value="1"/>
</dbReference>
<gene>
    <name evidence="19" type="ORF">SAMN06265338_101818</name>
</gene>
<evidence type="ECO:0000313" key="19">
    <source>
        <dbReference type="EMBL" id="SNB60465.1"/>
    </source>
</evidence>
<keyword evidence="20" id="KW-1185">Reference proteome</keyword>
<dbReference type="AlphaFoldDB" id="A0A212QM88"/>
<evidence type="ECO:0000256" key="12">
    <source>
        <dbReference type="ARBA" id="ARBA00025705"/>
    </source>
</evidence>
<dbReference type="InterPro" id="IPR050161">
    <property type="entry name" value="Siro_Cobalamin_biosynth"/>
</dbReference>
<comment type="catalytic activity">
    <reaction evidence="13">
        <text>precorrin-2 + NAD(+) = sirohydrochlorin + NADH + 2 H(+)</text>
        <dbReference type="Rhea" id="RHEA:15613"/>
        <dbReference type="ChEBI" id="CHEBI:15378"/>
        <dbReference type="ChEBI" id="CHEBI:57540"/>
        <dbReference type="ChEBI" id="CHEBI:57945"/>
        <dbReference type="ChEBI" id="CHEBI:58351"/>
        <dbReference type="ChEBI" id="CHEBI:58827"/>
        <dbReference type="EC" id="1.3.1.76"/>
    </reaction>
</comment>
<comment type="pathway">
    <text evidence="14">Cofactor biosynthesis; adenosylcobalamin biosynthesis; precorrin-2 from uroporphyrinogen III: step 1/1.</text>
</comment>
<dbReference type="PROSITE" id="PS00840">
    <property type="entry name" value="SUMT_2"/>
    <property type="match status" value="1"/>
</dbReference>
<keyword evidence="4 16" id="KW-0489">Methyltransferase</keyword>
<organism evidence="19 20">
    <name type="scientific">Rhodoblastus acidophilus</name>
    <name type="common">Rhodopseudomonas acidophila</name>
    <dbReference type="NCBI Taxonomy" id="1074"/>
    <lineage>
        <taxon>Bacteria</taxon>
        <taxon>Pseudomonadati</taxon>
        <taxon>Pseudomonadota</taxon>
        <taxon>Alphaproteobacteria</taxon>
        <taxon>Hyphomicrobiales</taxon>
        <taxon>Rhodoblastaceae</taxon>
        <taxon>Rhodoblastus</taxon>
    </lineage>
</organism>
<dbReference type="NCBIfam" id="TIGR01469">
    <property type="entry name" value="cobA_cysG_Cterm"/>
    <property type="match status" value="1"/>
</dbReference>
<evidence type="ECO:0000256" key="7">
    <source>
        <dbReference type="ARBA" id="ARBA00023002"/>
    </source>
</evidence>
<dbReference type="Gene3D" id="3.30.160.110">
    <property type="entry name" value="Siroheme synthase, domain 2"/>
    <property type="match status" value="1"/>
</dbReference>
<dbReference type="GO" id="GO:0051266">
    <property type="term" value="F:sirohydrochlorin ferrochelatase activity"/>
    <property type="evidence" value="ECO:0007669"/>
    <property type="project" value="InterPro"/>
</dbReference>
<keyword evidence="7" id="KW-0560">Oxidoreductase</keyword>
<evidence type="ECO:0000256" key="9">
    <source>
        <dbReference type="ARBA" id="ARBA00023239"/>
    </source>
</evidence>
<evidence type="ECO:0000256" key="16">
    <source>
        <dbReference type="RuleBase" id="RU003960"/>
    </source>
</evidence>
<dbReference type="PANTHER" id="PTHR45790">
    <property type="entry name" value="SIROHEME SYNTHASE-RELATED"/>
    <property type="match status" value="1"/>
</dbReference>
<keyword evidence="10" id="KW-0627">Porphyrin biosynthesis</keyword>
<dbReference type="InterPro" id="IPR014777">
    <property type="entry name" value="4pyrrole_Mease_sub1"/>
</dbReference>
<proteinExistence type="inferred from homology"/>